<proteinExistence type="predicted"/>
<dbReference type="AlphaFoldDB" id="A0A1U7JE81"/>
<dbReference type="Gene3D" id="3.40.430.10">
    <property type="entry name" value="Dihydrofolate Reductase, subunit A"/>
    <property type="match status" value="1"/>
</dbReference>
<comment type="caution">
    <text evidence="2">The sequence shown here is derived from an EMBL/GenBank/DDBJ whole genome shotgun (WGS) entry which is preliminary data.</text>
</comment>
<name>A0A1U7JE81_9HYPH</name>
<dbReference type="OrthoDB" id="9782335at2"/>
<dbReference type="InterPro" id="IPR002734">
    <property type="entry name" value="RibDG_C"/>
</dbReference>
<organism evidence="2 3">
    <name type="scientific">Pseudovibrio exalbescens</name>
    <dbReference type="NCBI Taxonomy" id="197461"/>
    <lineage>
        <taxon>Bacteria</taxon>
        <taxon>Pseudomonadati</taxon>
        <taxon>Pseudomonadota</taxon>
        <taxon>Alphaproteobacteria</taxon>
        <taxon>Hyphomicrobiales</taxon>
        <taxon>Stappiaceae</taxon>
        <taxon>Pseudovibrio</taxon>
    </lineage>
</organism>
<accession>A0A1U7JE81</accession>
<dbReference type="InterPro" id="IPR024072">
    <property type="entry name" value="DHFR-like_dom_sf"/>
</dbReference>
<dbReference type="PANTHER" id="PTHR38011:SF11">
    <property type="entry name" value="2,5-DIAMINO-6-RIBOSYLAMINO-4(3H)-PYRIMIDINONE 5'-PHOSPHATE REDUCTASE"/>
    <property type="match status" value="1"/>
</dbReference>
<dbReference type="Proteomes" id="UP000185783">
    <property type="component" value="Unassembled WGS sequence"/>
</dbReference>
<dbReference type="GO" id="GO:0009231">
    <property type="term" value="P:riboflavin biosynthetic process"/>
    <property type="evidence" value="ECO:0007669"/>
    <property type="project" value="InterPro"/>
</dbReference>
<keyword evidence="3" id="KW-1185">Reference proteome</keyword>
<evidence type="ECO:0000259" key="1">
    <source>
        <dbReference type="Pfam" id="PF01872"/>
    </source>
</evidence>
<dbReference type="SUPFAM" id="SSF53597">
    <property type="entry name" value="Dihydrofolate reductase-like"/>
    <property type="match status" value="1"/>
</dbReference>
<dbReference type="RefSeq" id="WP_028482836.1">
    <property type="nucleotide sequence ID" value="NZ_LVVZ01000022.1"/>
</dbReference>
<protein>
    <submittedName>
        <fullName evidence="2">Deaminase</fullName>
    </submittedName>
</protein>
<gene>
    <name evidence="2" type="ORF">A3843_15030</name>
</gene>
<feature type="domain" description="Bacterial bifunctional deaminase-reductase C-terminal" evidence="1">
    <location>
        <begin position="6"/>
        <end position="170"/>
    </location>
</feature>
<evidence type="ECO:0000313" key="2">
    <source>
        <dbReference type="EMBL" id="OKL43049.1"/>
    </source>
</evidence>
<reference evidence="2 3" key="1">
    <citation type="submission" date="2016-03" db="EMBL/GenBank/DDBJ databases">
        <title>Genome sequence of Nesiotobacter sp. nov., a moderately halophilic alphaproteobacterium isolated from the Yellow Sea, China.</title>
        <authorList>
            <person name="Zhang G."/>
            <person name="Zhang R."/>
        </authorList>
    </citation>
    <scope>NUCLEOTIDE SEQUENCE [LARGE SCALE GENOMIC DNA]</scope>
    <source>
        <strain evidence="2 3">WB1-6</strain>
    </source>
</reference>
<dbReference type="PANTHER" id="PTHR38011">
    <property type="entry name" value="DIHYDROFOLATE REDUCTASE FAMILY PROTEIN (AFU_ORTHOLOGUE AFUA_8G06820)"/>
    <property type="match status" value="1"/>
</dbReference>
<dbReference type="InterPro" id="IPR050765">
    <property type="entry name" value="Riboflavin_Biosynth_HTPR"/>
</dbReference>
<dbReference type="EMBL" id="LVVZ01000022">
    <property type="protein sequence ID" value="OKL43049.1"/>
    <property type="molecule type" value="Genomic_DNA"/>
</dbReference>
<evidence type="ECO:0000313" key="3">
    <source>
        <dbReference type="Proteomes" id="UP000185783"/>
    </source>
</evidence>
<sequence length="179" mass="19895">MPTGHIMMAMSLDGFVARPDHTLDWLEKQSTTGEDHGFEAFQQSVDVIVMGSGSFRTVLGFGEWPYRKPVVVLSRSMTSEDIPENLRDKVEITALKPKALMKAFDERGIQRVYVDGGAVIKSFMKAKLIADMKISIVPVLIGEGIRIFDESRGDTDLEMVSIEKFPSGLVDLVYKVKAP</sequence>
<dbReference type="GO" id="GO:0008703">
    <property type="term" value="F:5-amino-6-(5-phosphoribosylamino)uracil reductase activity"/>
    <property type="evidence" value="ECO:0007669"/>
    <property type="project" value="InterPro"/>
</dbReference>
<dbReference type="Pfam" id="PF01872">
    <property type="entry name" value="RibD_C"/>
    <property type="match status" value="1"/>
</dbReference>
<dbReference type="STRING" id="197461.A3843_15030"/>